<organism evidence="1 2">
    <name type="scientific">Vreelandella janggokensis</name>
    <dbReference type="NCBI Taxonomy" id="370767"/>
    <lineage>
        <taxon>Bacteria</taxon>
        <taxon>Pseudomonadati</taxon>
        <taxon>Pseudomonadota</taxon>
        <taxon>Gammaproteobacteria</taxon>
        <taxon>Oceanospirillales</taxon>
        <taxon>Halomonadaceae</taxon>
        <taxon>Vreelandella</taxon>
    </lineage>
</organism>
<protein>
    <submittedName>
        <fullName evidence="1">Uncharacterized protein</fullName>
    </submittedName>
</protein>
<keyword evidence="2" id="KW-1185">Reference proteome</keyword>
<dbReference type="RefSeq" id="WP_085917684.1">
    <property type="nucleotide sequence ID" value="NZ_JAKNQU010000005.1"/>
</dbReference>
<proteinExistence type="predicted"/>
<gene>
    <name evidence="1" type="ORF">L0635_14305</name>
</gene>
<comment type="caution">
    <text evidence="1">The sequence shown here is derived from an EMBL/GenBank/DDBJ whole genome shotgun (WGS) entry which is preliminary data.</text>
</comment>
<accession>A0ABT4IX80</accession>
<evidence type="ECO:0000313" key="1">
    <source>
        <dbReference type="EMBL" id="MCZ0928251.1"/>
    </source>
</evidence>
<reference evidence="1 2" key="1">
    <citation type="submission" date="2022-02" db="EMBL/GenBank/DDBJ databases">
        <title>Study of halophilic communities from a Mexican lake.</title>
        <authorList>
            <person name="Hernandez-Soto L.M."/>
            <person name="Martinez-Abarca F."/>
            <person name="Ramirez-Saad H.C."/>
            <person name="Aguirre-Garrido J.F."/>
        </authorList>
    </citation>
    <scope>NUCLEOTIDE SEQUENCE [LARGE SCALE GENOMIC DNA]</scope>
    <source>
        <strain evidence="1 2">Hjan13</strain>
    </source>
</reference>
<dbReference type="Proteomes" id="UP001321125">
    <property type="component" value="Unassembled WGS sequence"/>
</dbReference>
<dbReference type="EMBL" id="JAKNQU010000005">
    <property type="protein sequence ID" value="MCZ0928251.1"/>
    <property type="molecule type" value="Genomic_DNA"/>
</dbReference>
<sequence>MPDTKSDVSLHEVVYEVVPNLNMAEKLVNNTLESIMEAATDPLEIMRRKEQQDAFRLEVRLVRMHLEHVLTRHREDVAALVSTDGREGASMVKLDRNEAQALRSAIDIYQHVRAYQRGERRHPLASR</sequence>
<evidence type="ECO:0000313" key="2">
    <source>
        <dbReference type="Proteomes" id="UP001321125"/>
    </source>
</evidence>
<name>A0ABT4IX80_9GAMM</name>